<accession>A0A420FHF6</accession>
<comment type="caution">
    <text evidence="3">The sequence shown here is derived from an EMBL/GenBank/DDBJ whole genome shotgun (WGS) entry which is preliminary data.</text>
</comment>
<dbReference type="Proteomes" id="UP000286402">
    <property type="component" value="Unassembled WGS sequence"/>
</dbReference>
<dbReference type="NCBIfam" id="TIGR02274">
    <property type="entry name" value="dCTP_deam"/>
    <property type="match status" value="1"/>
</dbReference>
<dbReference type="Pfam" id="PF22769">
    <property type="entry name" value="DCD"/>
    <property type="match status" value="1"/>
</dbReference>
<organism evidence="3 4">
    <name type="scientific">Sphingobacterium siyangense</name>
    <dbReference type="NCBI Taxonomy" id="459529"/>
    <lineage>
        <taxon>Bacteria</taxon>
        <taxon>Pseudomonadati</taxon>
        <taxon>Bacteroidota</taxon>
        <taxon>Sphingobacteriia</taxon>
        <taxon>Sphingobacteriales</taxon>
        <taxon>Sphingobacteriaceae</taxon>
        <taxon>Sphingobacterium</taxon>
    </lineage>
</organism>
<evidence type="ECO:0000313" key="3">
    <source>
        <dbReference type="EMBL" id="RKF32296.1"/>
    </source>
</evidence>
<dbReference type="Gene3D" id="2.70.40.10">
    <property type="match status" value="1"/>
</dbReference>
<dbReference type="GO" id="GO:0006229">
    <property type="term" value="P:dUTP biosynthetic process"/>
    <property type="evidence" value="ECO:0007669"/>
    <property type="project" value="InterPro"/>
</dbReference>
<reference evidence="3 4" key="1">
    <citation type="submission" date="2016-07" db="EMBL/GenBank/DDBJ databases">
        <title>Genome analysis of Sphingobacterium siyangense T12B17.</title>
        <authorList>
            <person name="Xu D."/>
            <person name="Su Y."/>
            <person name="Zheng S."/>
        </authorList>
    </citation>
    <scope>NUCLEOTIDE SEQUENCE [LARGE SCALE GENOMIC DNA]</scope>
    <source>
        <strain evidence="3 4">T12B17</strain>
    </source>
</reference>
<evidence type="ECO:0000256" key="2">
    <source>
        <dbReference type="ARBA" id="ARBA00023080"/>
    </source>
</evidence>
<gene>
    <name evidence="3" type="ORF">BCY89_13950</name>
</gene>
<dbReference type="PANTHER" id="PTHR42680:SF3">
    <property type="entry name" value="DCTP DEAMINASE"/>
    <property type="match status" value="1"/>
</dbReference>
<dbReference type="InterPro" id="IPR033704">
    <property type="entry name" value="dUTPase_trimeric"/>
</dbReference>
<sequence>MSSIITKEKITELIRNEELILRPLLDENQITQVGIDFRLGINFLVSSIGRNPLMVASLNSEYGTPKDFKNFFQETRRQLGETIVLYPGQTVLATSLEYVKLPNNLLLSLYMRSSYSRLGLTISTIAQPGYCGCLSMELTNNNHSPINLTVGARIVQGIFTLVDKDVNYFNSPRKYSCAVRPQVTSLSSDEDLKVLNAMWKDINNITD</sequence>
<dbReference type="EMBL" id="MCAQ01000027">
    <property type="protein sequence ID" value="RKF32296.1"/>
    <property type="molecule type" value="Genomic_DNA"/>
</dbReference>
<dbReference type="PANTHER" id="PTHR42680">
    <property type="entry name" value="DCTP DEAMINASE"/>
    <property type="match status" value="1"/>
</dbReference>
<name>A0A420FHF6_9SPHI</name>
<dbReference type="AlphaFoldDB" id="A0A420FHF6"/>
<dbReference type="InterPro" id="IPR036157">
    <property type="entry name" value="dUTPase-like_sf"/>
</dbReference>
<keyword evidence="2" id="KW-0546">Nucleotide metabolism</keyword>
<proteinExistence type="predicted"/>
<keyword evidence="1" id="KW-0378">Hydrolase</keyword>
<dbReference type="RefSeq" id="WP_120335608.1">
    <property type="nucleotide sequence ID" value="NZ_MCAQ01000027.1"/>
</dbReference>
<keyword evidence="4" id="KW-1185">Reference proteome</keyword>
<dbReference type="CDD" id="cd07557">
    <property type="entry name" value="trimeric_dUTPase"/>
    <property type="match status" value="1"/>
</dbReference>
<dbReference type="GO" id="GO:0008829">
    <property type="term" value="F:dCTP deaminase activity"/>
    <property type="evidence" value="ECO:0007669"/>
    <property type="project" value="InterPro"/>
</dbReference>
<evidence type="ECO:0000313" key="4">
    <source>
        <dbReference type="Proteomes" id="UP000286402"/>
    </source>
</evidence>
<dbReference type="InterPro" id="IPR011962">
    <property type="entry name" value="dCTP_deaminase"/>
</dbReference>
<evidence type="ECO:0000256" key="1">
    <source>
        <dbReference type="ARBA" id="ARBA00022801"/>
    </source>
</evidence>
<protein>
    <submittedName>
        <fullName evidence="3">dCTP deaminase</fullName>
    </submittedName>
</protein>
<dbReference type="SUPFAM" id="SSF51283">
    <property type="entry name" value="dUTPase-like"/>
    <property type="match status" value="1"/>
</dbReference>